<evidence type="ECO:0000313" key="2">
    <source>
        <dbReference type="EMBL" id="HJE23879.1"/>
    </source>
</evidence>
<dbReference type="Proteomes" id="UP000742631">
    <property type="component" value="Unassembled WGS sequence"/>
</dbReference>
<proteinExistence type="predicted"/>
<name>A0A921E1U9_9HYPH</name>
<sequence length="628" mass="65077">MTSSTRRPVLMRALLASACAVALLMGPAPVAPAMAQEAANAVQDLVLDNLTLAFGDTVFSAPKVTVSGTRLSRDDLLAIFKADAKEPWPTRLQRLDAGSLTMPELRVERRDGERRQVVTYRDVAARSIRAGRINELTAAGATLSVEGAPQAGSGSYGRIRAEEVDLTALSRLYTEAGDASGGFQRLYASLLVEAIAFIDDRGTTVSIARLTGRDLAGRRTPTTWSGAVEALSAADLGDDDPAKRARVAGLLADLAESVSVGGLEATDLTVKEVKGEDPFSFSIGRIAYAGSAEAGLALSEIGFGAKEVQGKIGRLSLTGFSLTPTIAALRRLAQAPLPANTVPEKGAAPVPDAQEAELRRLTPIIGTLALSDLGLDLAQKPVPAPVASADPLKAQKPAPAALPPTLHVGLRGGQMSFGPPKDGVPTESRLALTGLTLPSTAVESVPGLGSLALYGYRDLDLDVVADTAWNEDTRELSFKELSLSGKDMGRLHLNALLGGIGPEVFDPDAAVSGFAMLSATAKALDLTLENGGLFERFIDAQAKVLSLKPDELRKEYVTASVIGVPVILGNSAAAKAIGAAMGKFVAKPGTLSISAKAKSGEGLGMVDVSTAPTPAAVLDKLEVNAKAD</sequence>
<reference evidence="2" key="2">
    <citation type="submission" date="2021-09" db="EMBL/GenBank/DDBJ databases">
        <authorList>
            <person name="Gilroy R."/>
        </authorList>
    </citation>
    <scope>NUCLEOTIDE SEQUENCE</scope>
    <source>
        <strain evidence="2">316</strain>
    </source>
</reference>
<feature type="chain" id="PRO_5036932523" description="AsmA-like C-terminal domain-containing protein" evidence="1">
    <location>
        <begin position="36"/>
        <end position="628"/>
    </location>
</feature>
<dbReference type="EMBL" id="DYYG01000031">
    <property type="protein sequence ID" value="HJE23879.1"/>
    <property type="molecule type" value="Genomic_DNA"/>
</dbReference>
<feature type="signal peptide" evidence="1">
    <location>
        <begin position="1"/>
        <end position="35"/>
    </location>
</feature>
<protein>
    <recommendedName>
        <fullName evidence="4">AsmA-like C-terminal domain-containing protein</fullName>
    </recommendedName>
</protein>
<dbReference type="InterPro" id="IPR006311">
    <property type="entry name" value="TAT_signal"/>
</dbReference>
<comment type="caution">
    <text evidence="2">The sequence shown here is derived from an EMBL/GenBank/DDBJ whole genome shotgun (WGS) entry which is preliminary data.</text>
</comment>
<gene>
    <name evidence="2" type="ORF">K8W01_09500</name>
</gene>
<keyword evidence="1" id="KW-0732">Signal</keyword>
<evidence type="ECO:0000313" key="3">
    <source>
        <dbReference type="Proteomes" id="UP000742631"/>
    </source>
</evidence>
<organism evidence="2 3">
    <name type="scientific">Methylorubrum populi</name>
    <dbReference type="NCBI Taxonomy" id="223967"/>
    <lineage>
        <taxon>Bacteria</taxon>
        <taxon>Pseudomonadati</taxon>
        <taxon>Pseudomonadota</taxon>
        <taxon>Alphaproteobacteria</taxon>
        <taxon>Hyphomicrobiales</taxon>
        <taxon>Methylobacteriaceae</taxon>
        <taxon>Methylorubrum</taxon>
    </lineage>
</organism>
<evidence type="ECO:0008006" key="4">
    <source>
        <dbReference type="Google" id="ProtNLM"/>
    </source>
</evidence>
<dbReference type="AlphaFoldDB" id="A0A921E1U9"/>
<reference evidence="2" key="1">
    <citation type="journal article" date="2021" name="PeerJ">
        <title>Extensive microbial diversity within the chicken gut microbiome revealed by metagenomics and culture.</title>
        <authorList>
            <person name="Gilroy R."/>
            <person name="Ravi A."/>
            <person name="Getino M."/>
            <person name="Pursley I."/>
            <person name="Horton D.L."/>
            <person name="Alikhan N.F."/>
            <person name="Baker D."/>
            <person name="Gharbi K."/>
            <person name="Hall N."/>
            <person name="Watson M."/>
            <person name="Adriaenssens E.M."/>
            <person name="Foster-Nyarko E."/>
            <person name="Jarju S."/>
            <person name="Secka A."/>
            <person name="Antonio M."/>
            <person name="Oren A."/>
            <person name="Chaudhuri R.R."/>
            <person name="La Ragione R."/>
            <person name="Hildebrand F."/>
            <person name="Pallen M.J."/>
        </authorList>
    </citation>
    <scope>NUCLEOTIDE SEQUENCE</scope>
    <source>
        <strain evidence="2">316</strain>
    </source>
</reference>
<dbReference type="PROSITE" id="PS51318">
    <property type="entry name" value="TAT"/>
    <property type="match status" value="1"/>
</dbReference>
<evidence type="ECO:0000256" key="1">
    <source>
        <dbReference type="SAM" id="SignalP"/>
    </source>
</evidence>
<accession>A0A921E1U9</accession>